<evidence type="ECO:0000256" key="2">
    <source>
        <dbReference type="SAM" id="Phobius"/>
    </source>
</evidence>
<reference evidence="3 4" key="1">
    <citation type="submission" date="2019-06" db="EMBL/GenBank/DDBJ databases">
        <title>Draft genomes of female and male turbot (Scophthalmus maximus).</title>
        <authorList>
            <person name="Xu H."/>
            <person name="Xu X.-W."/>
            <person name="Shao C."/>
            <person name="Chen S."/>
        </authorList>
    </citation>
    <scope>NUCLEOTIDE SEQUENCE [LARGE SCALE GENOMIC DNA]</scope>
    <source>
        <strain evidence="3">Ysfricsl-2016a</strain>
        <tissue evidence="3">Blood</tissue>
    </source>
</reference>
<evidence type="ECO:0008006" key="5">
    <source>
        <dbReference type="Google" id="ProtNLM"/>
    </source>
</evidence>
<evidence type="ECO:0000313" key="4">
    <source>
        <dbReference type="Proteomes" id="UP000438429"/>
    </source>
</evidence>
<sequence>MTTPRNAEGFNESHAAAQSLRGEVNKDRSRKRDRSTSVAFTRSSDLTSFFLFIIMIIILHHFEDLFSRESSGRKLPLQFTVKTNSFCDAACLSDKPVNEVVESQDTR</sequence>
<evidence type="ECO:0000256" key="1">
    <source>
        <dbReference type="SAM" id="MobiDB-lite"/>
    </source>
</evidence>
<feature type="region of interest" description="Disordered" evidence="1">
    <location>
        <begin position="1"/>
        <end position="37"/>
    </location>
</feature>
<protein>
    <recommendedName>
        <fullName evidence="5">Transmembrane protein</fullName>
    </recommendedName>
</protein>
<dbReference type="AlphaFoldDB" id="A0A6A4T267"/>
<organism evidence="3 4">
    <name type="scientific">Scophthalmus maximus</name>
    <name type="common">Turbot</name>
    <name type="synonym">Psetta maxima</name>
    <dbReference type="NCBI Taxonomy" id="52904"/>
    <lineage>
        <taxon>Eukaryota</taxon>
        <taxon>Metazoa</taxon>
        <taxon>Chordata</taxon>
        <taxon>Craniata</taxon>
        <taxon>Vertebrata</taxon>
        <taxon>Euteleostomi</taxon>
        <taxon>Actinopterygii</taxon>
        <taxon>Neopterygii</taxon>
        <taxon>Teleostei</taxon>
        <taxon>Neoteleostei</taxon>
        <taxon>Acanthomorphata</taxon>
        <taxon>Carangaria</taxon>
        <taxon>Pleuronectiformes</taxon>
        <taxon>Pleuronectoidei</taxon>
        <taxon>Scophthalmidae</taxon>
        <taxon>Scophthalmus</taxon>
    </lineage>
</organism>
<comment type="caution">
    <text evidence="3">The sequence shown here is derived from an EMBL/GenBank/DDBJ whole genome shotgun (WGS) entry which is preliminary data.</text>
</comment>
<name>A0A6A4T267_SCOMX</name>
<dbReference type="Proteomes" id="UP000438429">
    <property type="component" value="Unassembled WGS sequence"/>
</dbReference>
<keyword evidence="2" id="KW-0472">Membrane</keyword>
<dbReference type="EMBL" id="VEVO01000007">
    <property type="protein sequence ID" value="KAF0040167.1"/>
    <property type="molecule type" value="Genomic_DNA"/>
</dbReference>
<evidence type="ECO:0000313" key="3">
    <source>
        <dbReference type="EMBL" id="KAF0040167.1"/>
    </source>
</evidence>
<proteinExistence type="predicted"/>
<keyword evidence="2" id="KW-1133">Transmembrane helix</keyword>
<gene>
    <name evidence="3" type="ORF">F2P81_008402</name>
</gene>
<keyword evidence="2" id="KW-0812">Transmembrane</keyword>
<feature type="transmembrane region" description="Helical" evidence="2">
    <location>
        <begin position="46"/>
        <end position="66"/>
    </location>
</feature>
<accession>A0A6A4T267</accession>